<dbReference type="PANTHER" id="PTHR43792">
    <property type="entry name" value="GNAT FAMILY, PUTATIVE (AFU_ORTHOLOGUE AFUA_3G00765)-RELATED-RELATED"/>
    <property type="match status" value="1"/>
</dbReference>
<evidence type="ECO:0000313" key="6">
    <source>
        <dbReference type="Proteomes" id="UP000003136"/>
    </source>
</evidence>
<dbReference type="InterPro" id="IPR016181">
    <property type="entry name" value="Acyl_CoA_acyltransferase"/>
</dbReference>
<dbReference type="eggNOG" id="COG1670">
    <property type="taxonomic scope" value="Bacteria"/>
</dbReference>
<dbReference type="PANTHER" id="PTHR43792:SF8">
    <property type="entry name" value="[RIBOSOMAL PROTEIN US5]-ALANINE N-ACETYLTRANSFERASE"/>
    <property type="match status" value="1"/>
</dbReference>
<evidence type="ECO:0000259" key="4">
    <source>
        <dbReference type="PROSITE" id="PS51186"/>
    </source>
</evidence>
<reference evidence="5 6" key="1">
    <citation type="submission" date="2008-11" db="EMBL/GenBank/DDBJ databases">
        <title>Draft genome sequence of Bacteroides pectinophilus (ATCC 43243).</title>
        <authorList>
            <person name="Sudarsanam P."/>
            <person name="Ley R."/>
            <person name="Guruge J."/>
            <person name="Turnbaugh P.J."/>
            <person name="Mahowald M."/>
            <person name="Liep D."/>
            <person name="Gordon J."/>
        </authorList>
    </citation>
    <scope>NUCLEOTIDE SEQUENCE [LARGE SCALE GENOMIC DNA]</scope>
    <source>
        <strain evidence="5 6">ATCC 43243</strain>
    </source>
</reference>
<dbReference type="Pfam" id="PF13302">
    <property type="entry name" value="Acetyltransf_3"/>
    <property type="match status" value="1"/>
</dbReference>
<dbReference type="AlphaFoldDB" id="B7APG5"/>
<keyword evidence="1" id="KW-0808">Transferase</keyword>
<dbReference type="STRING" id="483218.BACPEC_00571"/>
<evidence type="ECO:0000256" key="3">
    <source>
        <dbReference type="ARBA" id="ARBA00038502"/>
    </source>
</evidence>
<protein>
    <recommendedName>
        <fullName evidence="4">N-acetyltransferase domain-containing protein</fullName>
    </recommendedName>
</protein>
<keyword evidence="2" id="KW-0012">Acyltransferase</keyword>
<sequence>MSSLKFEYRDNGIILKTLTPASAERVLMFYKKNSNSFDAYETAKPEGFYTLGFQKRLIAAENESFLKGTQMRYFLFDERFPQDIIGSVSFFNIRRGDFEQCCIGYKIDEEYRHMGYGRRMLELALKIITVDYGIHRVEAYILPANTPSVRLAGQCGFEPEGIAKGYVRMHGEWTDHMRYVYISRYQ</sequence>
<organism evidence="5 6">
    <name type="scientific">[Bacteroides] pectinophilus ATCC 43243</name>
    <dbReference type="NCBI Taxonomy" id="483218"/>
    <lineage>
        <taxon>Bacteria</taxon>
        <taxon>Bacillati</taxon>
        <taxon>Bacillota</taxon>
        <taxon>Clostridia</taxon>
        <taxon>Eubacteriales</taxon>
    </lineage>
</organism>
<gene>
    <name evidence="5" type="ORF">BACPEC_00571</name>
</gene>
<proteinExistence type="inferred from homology"/>
<name>B7APG5_9FIRM</name>
<dbReference type="GO" id="GO:0005737">
    <property type="term" value="C:cytoplasm"/>
    <property type="evidence" value="ECO:0007669"/>
    <property type="project" value="TreeGrafter"/>
</dbReference>
<accession>B7APG5</accession>
<dbReference type="GO" id="GO:0008999">
    <property type="term" value="F:protein-N-terminal-alanine acetyltransferase activity"/>
    <property type="evidence" value="ECO:0007669"/>
    <property type="project" value="TreeGrafter"/>
</dbReference>
<evidence type="ECO:0000313" key="5">
    <source>
        <dbReference type="EMBL" id="EEC58439.1"/>
    </source>
</evidence>
<evidence type="ECO:0000256" key="1">
    <source>
        <dbReference type="ARBA" id="ARBA00022679"/>
    </source>
</evidence>
<dbReference type="Proteomes" id="UP000003136">
    <property type="component" value="Unassembled WGS sequence"/>
</dbReference>
<comment type="caution">
    <text evidence="5">The sequence shown here is derived from an EMBL/GenBank/DDBJ whole genome shotgun (WGS) entry which is preliminary data.</text>
</comment>
<dbReference type="EMBL" id="ABVQ01000034">
    <property type="protein sequence ID" value="EEC58439.1"/>
    <property type="molecule type" value="Genomic_DNA"/>
</dbReference>
<comment type="similarity">
    <text evidence="3">Belongs to the acetyltransferase family. RimJ subfamily.</text>
</comment>
<dbReference type="InterPro" id="IPR000182">
    <property type="entry name" value="GNAT_dom"/>
</dbReference>
<evidence type="ECO:0000256" key="2">
    <source>
        <dbReference type="ARBA" id="ARBA00023315"/>
    </source>
</evidence>
<dbReference type="InterPro" id="IPR051531">
    <property type="entry name" value="N-acetyltransferase"/>
</dbReference>
<dbReference type="PROSITE" id="PS51186">
    <property type="entry name" value="GNAT"/>
    <property type="match status" value="1"/>
</dbReference>
<dbReference type="HOGENOM" id="CLU_013985_40_1_9"/>
<keyword evidence="6" id="KW-1185">Reference proteome</keyword>
<dbReference type="SUPFAM" id="SSF55729">
    <property type="entry name" value="Acyl-CoA N-acyltransferases (Nat)"/>
    <property type="match status" value="1"/>
</dbReference>
<dbReference type="Gene3D" id="3.40.630.30">
    <property type="match status" value="1"/>
</dbReference>
<reference evidence="5 6" key="2">
    <citation type="submission" date="2008-11" db="EMBL/GenBank/DDBJ databases">
        <authorList>
            <person name="Fulton L."/>
            <person name="Clifton S."/>
            <person name="Fulton B."/>
            <person name="Xu J."/>
            <person name="Minx P."/>
            <person name="Pepin K.H."/>
            <person name="Johnson M."/>
            <person name="Bhonagiri V."/>
            <person name="Nash W.E."/>
            <person name="Mardis E.R."/>
            <person name="Wilson R.K."/>
        </authorList>
    </citation>
    <scope>NUCLEOTIDE SEQUENCE [LARGE SCALE GENOMIC DNA]</scope>
    <source>
        <strain evidence="5 6">ATCC 43243</strain>
    </source>
</reference>
<feature type="domain" description="N-acetyltransferase" evidence="4">
    <location>
        <begin position="13"/>
        <end position="178"/>
    </location>
</feature>